<accession>A0A4V1KS89</accession>
<dbReference type="AlphaFoldDB" id="A0A4V1KS89"/>
<dbReference type="GO" id="GO:0003677">
    <property type="term" value="F:DNA binding"/>
    <property type="evidence" value="ECO:0007669"/>
    <property type="project" value="InterPro"/>
</dbReference>
<dbReference type="SUPFAM" id="SSF47413">
    <property type="entry name" value="lambda repressor-like DNA-binding domains"/>
    <property type="match status" value="1"/>
</dbReference>
<organism evidence="1 2">
    <name type="scientific">Leeuwenhoekiella marinoflava</name>
    <dbReference type="NCBI Taxonomy" id="988"/>
    <lineage>
        <taxon>Bacteria</taxon>
        <taxon>Pseudomonadati</taxon>
        <taxon>Bacteroidota</taxon>
        <taxon>Flavobacteriia</taxon>
        <taxon>Flavobacteriales</taxon>
        <taxon>Flavobacteriaceae</taxon>
        <taxon>Leeuwenhoekiella</taxon>
    </lineage>
</organism>
<sequence>MEYNEAIYSFIKKLFLESGLSKRKFAKNHFIEDSTLRDILSKEDYQISLVTIYRICEGENLNPADFFKKVEEMFPYAKPFK</sequence>
<evidence type="ECO:0008006" key="3">
    <source>
        <dbReference type="Google" id="ProtNLM"/>
    </source>
</evidence>
<dbReference type="Gene3D" id="1.10.260.40">
    <property type="entry name" value="lambda repressor-like DNA-binding domains"/>
    <property type="match status" value="1"/>
</dbReference>
<dbReference type="RefSeq" id="WP_073099835.1">
    <property type="nucleotide sequence ID" value="NZ_QOVL01000011.1"/>
</dbReference>
<evidence type="ECO:0000313" key="1">
    <source>
        <dbReference type="EMBL" id="RXG28452.1"/>
    </source>
</evidence>
<protein>
    <recommendedName>
        <fullName evidence="3">Cro/C1-type helix-turn-helix DNA-binding protein</fullName>
    </recommendedName>
</protein>
<evidence type="ECO:0000313" key="2">
    <source>
        <dbReference type="Proteomes" id="UP000290608"/>
    </source>
</evidence>
<dbReference type="InterPro" id="IPR010982">
    <property type="entry name" value="Lambda_DNA-bd_dom_sf"/>
</dbReference>
<reference evidence="1 2" key="1">
    <citation type="submission" date="2018-07" db="EMBL/GenBank/DDBJ databases">
        <title>Leeuwenhoekiella genomics.</title>
        <authorList>
            <person name="Tahon G."/>
            <person name="Willems A."/>
        </authorList>
    </citation>
    <scope>NUCLEOTIDE SEQUENCE [LARGE SCALE GENOMIC DNA]</scope>
    <source>
        <strain evidence="1 2">LMG 1345</strain>
    </source>
</reference>
<dbReference type="Proteomes" id="UP000290608">
    <property type="component" value="Unassembled WGS sequence"/>
</dbReference>
<dbReference type="EMBL" id="QOVL01000011">
    <property type="protein sequence ID" value="RXG28452.1"/>
    <property type="molecule type" value="Genomic_DNA"/>
</dbReference>
<comment type="caution">
    <text evidence="1">The sequence shown here is derived from an EMBL/GenBank/DDBJ whole genome shotgun (WGS) entry which is preliminary data.</text>
</comment>
<dbReference type="STRING" id="1122159.SAMN02745246_02743"/>
<name>A0A4V1KS89_9FLAO</name>
<gene>
    <name evidence="1" type="ORF">DSL99_2453</name>
</gene>
<proteinExistence type="predicted"/>